<comment type="subunit">
    <text evidence="10">F-type ATPases have 2 components, CF(1) - the catalytic core - and CF(0) - the membrane proton channel. CF(1) has five subunits: alpha(3), beta(3), gamma(1), delta(1), epsilon(1). CF(0) has three main subunits: a, b and c.</text>
</comment>
<evidence type="ECO:0000256" key="7">
    <source>
        <dbReference type="ARBA" id="ARBA00023136"/>
    </source>
</evidence>
<gene>
    <name evidence="10 12" type="primary">atpG</name>
    <name evidence="12" type="ORF">HLA92_02275</name>
</gene>
<dbReference type="CDD" id="cd12151">
    <property type="entry name" value="F1-ATPase_gamma"/>
    <property type="match status" value="1"/>
</dbReference>
<keyword evidence="11" id="KW-0175">Coiled coil</keyword>
<keyword evidence="10" id="KW-1003">Cell membrane</keyword>
<dbReference type="KEGG" id="mmio:HLA92_02275"/>
<evidence type="ECO:0000256" key="9">
    <source>
        <dbReference type="ARBA" id="ARBA00023310"/>
    </source>
</evidence>
<organism evidence="12 13">
    <name type="scientific">Mycoplasma miroungirhinis</name>
    <dbReference type="NCBI Taxonomy" id="754516"/>
    <lineage>
        <taxon>Bacteria</taxon>
        <taxon>Bacillati</taxon>
        <taxon>Mycoplasmatota</taxon>
        <taxon>Mollicutes</taxon>
        <taxon>Mycoplasmataceae</taxon>
        <taxon>Mycoplasma</taxon>
    </lineage>
</organism>
<comment type="similarity">
    <text evidence="3 10">Belongs to the ATPase gamma chain family.</text>
</comment>
<dbReference type="PANTHER" id="PTHR11693:SF22">
    <property type="entry name" value="ATP SYNTHASE SUBUNIT GAMMA, MITOCHONDRIAL"/>
    <property type="match status" value="1"/>
</dbReference>
<keyword evidence="4 10" id="KW-0813">Transport</keyword>
<keyword evidence="9 10" id="KW-0066">ATP synthesis</keyword>
<evidence type="ECO:0000256" key="8">
    <source>
        <dbReference type="ARBA" id="ARBA00023196"/>
    </source>
</evidence>
<evidence type="ECO:0000256" key="4">
    <source>
        <dbReference type="ARBA" id="ARBA00022448"/>
    </source>
</evidence>
<evidence type="ECO:0000256" key="3">
    <source>
        <dbReference type="ARBA" id="ARBA00007681"/>
    </source>
</evidence>
<dbReference type="Gene3D" id="1.10.287.80">
    <property type="entry name" value="ATP synthase, gamma subunit, helix hairpin domain"/>
    <property type="match status" value="1"/>
</dbReference>
<feature type="coiled-coil region" evidence="11">
    <location>
        <begin position="241"/>
        <end position="268"/>
    </location>
</feature>
<dbReference type="AlphaFoldDB" id="A0A6M4JDZ2"/>
<dbReference type="InterPro" id="IPR000131">
    <property type="entry name" value="ATP_synth_F1_gsu"/>
</dbReference>
<dbReference type="Pfam" id="PF00231">
    <property type="entry name" value="ATP-synt"/>
    <property type="match status" value="1"/>
</dbReference>
<comment type="subcellular location">
    <subcellularLocation>
        <location evidence="10">Cell membrane</location>
        <topology evidence="10">Peripheral membrane protein</topology>
    </subcellularLocation>
    <subcellularLocation>
        <location evidence="2">Membrane</location>
        <topology evidence="2">Peripheral membrane protein</topology>
    </subcellularLocation>
</comment>
<dbReference type="HAMAP" id="MF_00815">
    <property type="entry name" value="ATP_synth_gamma_bact"/>
    <property type="match status" value="1"/>
</dbReference>
<name>A0A6M4JDZ2_9MOLU</name>
<dbReference type="InterPro" id="IPR035968">
    <property type="entry name" value="ATP_synth_F1_ATPase_gsu"/>
</dbReference>
<evidence type="ECO:0000256" key="6">
    <source>
        <dbReference type="ARBA" id="ARBA00023065"/>
    </source>
</evidence>
<evidence type="ECO:0000256" key="2">
    <source>
        <dbReference type="ARBA" id="ARBA00004170"/>
    </source>
</evidence>
<dbReference type="NCBIfam" id="TIGR01146">
    <property type="entry name" value="ATPsyn_F1gamma"/>
    <property type="match status" value="1"/>
</dbReference>
<dbReference type="Gene3D" id="3.40.1380.10">
    <property type="match status" value="1"/>
</dbReference>
<evidence type="ECO:0000313" key="12">
    <source>
        <dbReference type="EMBL" id="QJR44249.1"/>
    </source>
</evidence>
<dbReference type="GO" id="GO:0046933">
    <property type="term" value="F:proton-transporting ATP synthase activity, rotational mechanism"/>
    <property type="evidence" value="ECO:0007669"/>
    <property type="project" value="UniProtKB-UniRule"/>
</dbReference>
<dbReference type="PRINTS" id="PR00126">
    <property type="entry name" value="ATPASEGAMMA"/>
</dbReference>
<keyword evidence="7 10" id="KW-0472">Membrane</keyword>
<evidence type="ECO:0000256" key="1">
    <source>
        <dbReference type="ARBA" id="ARBA00003456"/>
    </source>
</evidence>
<dbReference type="GO" id="GO:0005886">
    <property type="term" value="C:plasma membrane"/>
    <property type="evidence" value="ECO:0007669"/>
    <property type="project" value="UniProtKB-SubCell"/>
</dbReference>
<dbReference type="GO" id="GO:0042777">
    <property type="term" value="P:proton motive force-driven plasma membrane ATP synthesis"/>
    <property type="evidence" value="ECO:0007669"/>
    <property type="project" value="UniProtKB-UniRule"/>
</dbReference>
<dbReference type="GO" id="GO:0005524">
    <property type="term" value="F:ATP binding"/>
    <property type="evidence" value="ECO:0007669"/>
    <property type="project" value="UniProtKB-UniRule"/>
</dbReference>
<sequence>MANLLKIKQRINSVITTKKITKAMQLVATAKLGRTKNSYNNIINYYSSVKNVFNNLLLHSDDIENIINKKHKQEQQQYKTLYIVIGSDLGLCGSYNSFLVKKVKEVIDQNSLLITLGTKIINSLKKYEDQIIHSFAKIGDELDYELAQVISKKIYETIQNIYVNKVNIIYTEYINSISTETKIKQIYPIVRDEVEQVSNVDLSMYEPSAHKILESSFIIYFEASMYLAMANAKLSEMSSRRTAMENATNNAQDLIENLELDYNRSRQAKITEEITEIISGSNS</sequence>
<dbReference type="PANTHER" id="PTHR11693">
    <property type="entry name" value="ATP SYNTHASE GAMMA CHAIN"/>
    <property type="match status" value="1"/>
</dbReference>
<reference evidence="12 13" key="1">
    <citation type="submission" date="2020-05" db="EMBL/GenBank/DDBJ databases">
        <title>Novel Mycoplasma species detected in Mirounga angustirostris (northern elephant seal) from the USA.</title>
        <authorList>
            <person name="Volokhov D.V."/>
        </authorList>
    </citation>
    <scope>NUCLEOTIDE SEQUENCE [LARGE SCALE GENOMIC DNA]</scope>
    <source>
        <strain evidence="12 13">Mirounga ES2806-NAS</strain>
    </source>
</reference>
<dbReference type="GO" id="GO:0045259">
    <property type="term" value="C:proton-transporting ATP synthase complex"/>
    <property type="evidence" value="ECO:0007669"/>
    <property type="project" value="UniProtKB-KW"/>
</dbReference>
<dbReference type="Proteomes" id="UP000502118">
    <property type="component" value="Chromosome"/>
</dbReference>
<protein>
    <recommendedName>
        <fullName evidence="10">ATP synthase gamma chain</fullName>
    </recommendedName>
    <alternativeName>
        <fullName evidence="10">ATP synthase F1 sector gamma subunit</fullName>
    </alternativeName>
    <alternativeName>
        <fullName evidence="10">F-ATPase gamma subunit</fullName>
    </alternativeName>
</protein>
<evidence type="ECO:0000313" key="13">
    <source>
        <dbReference type="Proteomes" id="UP000502118"/>
    </source>
</evidence>
<evidence type="ECO:0000256" key="10">
    <source>
        <dbReference type="HAMAP-Rule" id="MF_00815"/>
    </source>
</evidence>
<evidence type="ECO:0000256" key="5">
    <source>
        <dbReference type="ARBA" id="ARBA00022781"/>
    </source>
</evidence>
<dbReference type="RefSeq" id="WP_171113138.1">
    <property type="nucleotide sequence ID" value="NZ_CP053097.1"/>
</dbReference>
<proteinExistence type="inferred from homology"/>
<keyword evidence="8 10" id="KW-0139">CF(1)</keyword>
<dbReference type="SUPFAM" id="SSF52943">
    <property type="entry name" value="ATP synthase (F1-ATPase), gamma subunit"/>
    <property type="match status" value="1"/>
</dbReference>
<evidence type="ECO:0000256" key="11">
    <source>
        <dbReference type="SAM" id="Coils"/>
    </source>
</evidence>
<comment type="function">
    <text evidence="1 10">Produces ATP from ADP in the presence of a proton gradient across the membrane. The gamma chain is believed to be important in regulating ATPase activity and the flow of protons through the CF(0) complex.</text>
</comment>
<keyword evidence="6 10" id="KW-0406">Ion transport</keyword>
<accession>A0A6M4JDZ2</accession>
<keyword evidence="13" id="KW-1185">Reference proteome</keyword>
<keyword evidence="5 10" id="KW-0375">Hydrogen ion transport</keyword>
<dbReference type="EMBL" id="CP053097">
    <property type="protein sequence ID" value="QJR44249.1"/>
    <property type="molecule type" value="Genomic_DNA"/>
</dbReference>